<dbReference type="SUPFAM" id="SSF46785">
    <property type="entry name" value="Winged helix' DNA-binding domain"/>
    <property type="match status" value="1"/>
</dbReference>
<accession>A0ABD1ZBR6</accession>
<reference evidence="8 9" key="1">
    <citation type="submission" date="2024-09" db="EMBL/GenBank/DDBJ databases">
        <title>Chromosome-scale assembly of Riccia fluitans.</title>
        <authorList>
            <person name="Paukszto L."/>
            <person name="Sawicki J."/>
            <person name="Karawczyk K."/>
            <person name="Piernik-Szablinska J."/>
            <person name="Szczecinska M."/>
            <person name="Mazdziarz M."/>
        </authorList>
    </citation>
    <scope>NUCLEOTIDE SEQUENCE [LARGE SCALE GENOMIC DNA]</scope>
    <source>
        <strain evidence="8">Rf_01</strain>
        <tissue evidence="8">Aerial parts of the thallus</tissue>
    </source>
</reference>
<keyword evidence="3" id="KW-0158">Chromosome</keyword>
<keyword evidence="4" id="KW-0238">DNA-binding</keyword>
<dbReference type="InterPro" id="IPR005818">
    <property type="entry name" value="Histone_H1/H5_H15"/>
</dbReference>
<feature type="region of interest" description="Disordered" evidence="6">
    <location>
        <begin position="177"/>
        <end position="205"/>
    </location>
</feature>
<dbReference type="GO" id="GO:0005634">
    <property type="term" value="C:nucleus"/>
    <property type="evidence" value="ECO:0007669"/>
    <property type="project" value="UniProtKB-SubCell"/>
</dbReference>
<organism evidence="8 9">
    <name type="scientific">Riccia fluitans</name>
    <dbReference type="NCBI Taxonomy" id="41844"/>
    <lineage>
        <taxon>Eukaryota</taxon>
        <taxon>Viridiplantae</taxon>
        <taxon>Streptophyta</taxon>
        <taxon>Embryophyta</taxon>
        <taxon>Marchantiophyta</taxon>
        <taxon>Marchantiopsida</taxon>
        <taxon>Marchantiidae</taxon>
        <taxon>Marchantiales</taxon>
        <taxon>Ricciaceae</taxon>
        <taxon>Riccia</taxon>
    </lineage>
</organism>
<dbReference type="EMBL" id="JBHFFA010000002">
    <property type="protein sequence ID" value="KAL2645246.1"/>
    <property type="molecule type" value="Genomic_DNA"/>
</dbReference>
<dbReference type="PANTHER" id="PTHR11467:SF36">
    <property type="entry name" value="HISTONE 24-RELATED"/>
    <property type="match status" value="1"/>
</dbReference>
<name>A0ABD1ZBR6_9MARC</name>
<comment type="caution">
    <text evidence="8">The sequence shown here is derived from an EMBL/GenBank/DDBJ whole genome shotgun (WGS) entry which is preliminary data.</text>
</comment>
<evidence type="ECO:0000256" key="1">
    <source>
        <dbReference type="ARBA" id="ARBA00004123"/>
    </source>
</evidence>
<comment type="subcellular location">
    <subcellularLocation>
        <location evidence="2">Chromosome</location>
    </subcellularLocation>
    <subcellularLocation>
        <location evidence="1">Nucleus</location>
    </subcellularLocation>
</comment>
<dbReference type="PANTHER" id="PTHR11467">
    <property type="entry name" value="HISTONE H1"/>
    <property type="match status" value="1"/>
</dbReference>
<dbReference type="Gene3D" id="1.10.10.10">
    <property type="entry name" value="Winged helix-like DNA-binding domain superfamily/Winged helix DNA-binding domain"/>
    <property type="match status" value="1"/>
</dbReference>
<dbReference type="AlphaFoldDB" id="A0ABD1ZBR6"/>
<sequence>MANPADLGGEPSGSKARGKGLQHPTYANLIHDAISSLKQRGGSSAIAIRKSIEQKVGPTLGPNYKKIVGSTLSKLAKTGKLIKTGNTFKLSPEFKIEHLRRRRRRGGRKRRRRRRRGRRRAGTSTLSGGIATARQVADAKEEEEAEAALLAVTVADPAASAPGEFVTPPTSMSTAGTLTGALPATPLDIDPRPCRPTPPPSIDRRRATPSQIIVMLIRTLRVETLFGSHIAS</sequence>
<evidence type="ECO:0000259" key="7">
    <source>
        <dbReference type="PROSITE" id="PS51504"/>
    </source>
</evidence>
<gene>
    <name evidence="8" type="ORF">R1flu_012833</name>
</gene>
<proteinExistence type="predicted"/>
<dbReference type="Proteomes" id="UP001605036">
    <property type="component" value="Unassembled WGS sequence"/>
</dbReference>
<feature type="region of interest" description="Disordered" evidence="6">
    <location>
        <begin position="99"/>
        <end position="131"/>
    </location>
</feature>
<dbReference type="InterPro" id="IPR036388">
    <property type="entry name" value="WH-like_DNA-bd_sf"/>
</dbReference>
<dbReference type="GO" id="GO:0005694">
    <property type="term" value="C:chromosome"/>
    <property type="evidence" value="ECO:0007669"/>
    <property type="project" value="UniProtKB-SubCell"/>
</dbReference>
<feature type="region of interest" description="Disordered" evidence="6">
    <location>
        <begin position="1"/>
        <end position="24"/>
    </location>
</feature>
<feature type="domain" description="H15" evidence="7">
    <location>
        <begin position="22"/>
        <end position="92"/>
    </location>
</feature>
<feature type="compositionally biased region" description="Low complexity" evidence="6">
    <location>
        <begin position="177"/>
        <end position="187"/>
    </location>
</feature>
<dbReference type="CDD" id="cd00073">
    <property type="entry name" value="H15"/>
    <property type="match status" value="1"/>
</dbReference>
<evidence type="ECO:0000256" key="6">
    <source>
        <dbReference type="SAM" id="MobiDB-lite"/>
    </source>
</evidence>
<dbReference type="Pfam" id="PF00538">
    <property type="entry name" value="Linker_histone"/>
    <property type="match status" value="1"/>
</dbReference>
<keyword evidence="5" id="KW-0539">Nucleus</keyword>
<keyword evidence="9" id="KW-1185">Reference proteome</keyword>
<feature type="compositionally biased region" description="Basic residues" evidence="6">
    <location>
        <begin position="99"/>
        <end position="121"/>
    </location>
</feature>
<evidence type="ECO:0000256" key="4">
    <source>
        <dbReference type="ARBA" id="ARBA00023125"/>
    </source>
</evidence>
<dbReference type="InterPro" id="IPR036390">
    <property type="entry name" value="WH_DNA-bd_sf"/>
</dbReference>
<dbReference type="GO" id="GO:0003677">
    <property type="term" value="F:DNA binding"/>
    <property type="evidence" value="ECO:0007669"/>
    <property type="project" value="UniProtKB-KW"/>
</dbReference>
<evidence type="ECO:0000313" key="9">
    <source>
        <dbReference type="Proteomes" id="UP001605036"/>
    </source>
</evidence>
<evidence type="ECO:0000256" key="3">
    <source>
        <dbReference type="ARBA" id="ARBA00022454"/>
    </source>
</evidence>
<protein>
    <recommendedName>
        <fullName evidence="7">H15 domain-containing protein</fullName>
    </recommendedName>
</protein>
<dbReference type="SMART" id="SM00526">
    <property type="entry name" value="H15"/>
    <property type="match status" value="1"/>
</dbReference>
<dbReference type="PROSITE" id="PS51504">
    <property type="entry name" value="H15"/>
    <property type="match status" value="1"/>
</dbReference>
<evidence type="ECO:0000256" key="5">
    <source>
        <dbReference type="ARBA" id="ARBA00023242"/>
    </source>
</evidence>
<evidence type="ECO:0000313" key="8">
    <source>
        <dbReference type="EMBL" id="KAL2645246.1"/>
    </source>
</evidence>
<evidence type="ECO:0000256" key="2">
    <source>
        <dbReference type="ARBA" id="ARBA00004286"/>
    </source>
</evidence>